<keyword evidence="2" id="KW-1133">Transmembrane helix</keyword>
<keyword evidence="4" id="KW-1185">Reference proteome</keyword>
<dbReference type="eggNOG" id="arCOG05429">
    <property type="taxonomic scope" value="Archaea"/>
</dbReference>
<keyword evidence="1" id="KW-0175">Coiled coil</keyword>
<accession>G0EH91</accession>
<feature type="transmembrane region" description="Helical" evidence="2">
    <location>
        <begin position="7"/>
        <end position="24"/>
    </location>
</feature>
<evidence type="ECO:0000256" key="2">
    <source>
        <dbReference type="SAM" id="Phobius"/>
    </source>
</evidence>
<evidence type="ECO:0000313" key="4">
    <source>
        <dbReference type="Proteomes" id="UP000001037"/>
    </source>
</evidence>
<evidence type="ECO:0000313" key="3">
    <source>
        <dbReference type="EMBL" id="AEM39315.1"/>
    </source>
</evidence>
<dbReference type="Proteomes" id="UP000001037">
    <property type="component" value="Chromosome"/>
</dbReference>
<dbReference type="HOGENOM" id="CLU_519380_0_0_2"/>
<dbReference type="KEGG" id="pfm:Pyrfu_1457"/>
<proteinExistence type="predicted"/>
<gene>
    <name evidence="3" type="ordered locus">Pyrfu_1457</name>
</gene>
<feature type="coiled-coil region" evidence="1">
    <location>
        <begin position="316"/>
        <end position="343"/>
    </location>
</feature>
<feature type="coiled-coil region" evidence="1">
    <location>
        <begin position="459"/>
        <end position="486"/>
    </location>
</feature>
<reference evidence="3 4" key="1">
    <citation type="journal article" date="2011" name="Stand. Genomic Sci.">
        <title>Complete genome sequence of the hyperthermophilic chemolithoautotroph Pyrolobus fumarii type strain (1A).</title>
        <authorList>
            <person name="Anderson I."/>
            <person name="Goker M."/>
            <person name="Nolan M."/>
            <person name="Lucas S."/>
            <person name="Hammon N."/>
            <person name="Deshpande S."/>
            <person name="Cheng J.F."/>
            <person name="Tapia R."/>
            <person name="Han C."/>
            <person name="Goodwin L."/>
            <person name="Pitluck S."/>
            <person name="Huntemann M."/>
            <person name="Liolios K."/>
            <person name="Ivanova N."/>
            <person name="Pagani I."/>
            <person name="Mavromatis K."/>
            <person name="Ovchinikova G."/>
            <person name="Pati A."/>
            <person name="Chen A."/>
            <person name="Palaniappan K."/>
            <person name="Land M."/>
            <person name="Hauser L."/>
            <person name="Brambilla E.M."/>
            <person name="Huber H."/>
            <person name="Yasawong M."/>
            <person name="Rohde M."/>
            <person name="Spring S."/>
            <person name="Abt B."/>
            <person name="Sikorski J."/>
            <person name="Wirth R."/>
            <person name="Detter J.C."/>
            <person name="Woyke T."/>
            <person name="Bristow J."/>
            <person name="Eisen J.A."/>
            <person name="Markowitz V."/>
            <person name="Hugenholtz P."/>
            <person name="Kyrpides N.C."/>
            <person name="Klenk H.P."/>
            <person name="Lapidus A."/>
        </authorList>
    </citation>
    <scope>NUCLEOTIDE SEQUENCE [LARGE SCALE GENOMIC DNA]</scope>
    <source>
        <strain evidence="4">DSM 11204 / 1A</strain>
    </source>
</reference>
<protein>
    <submittedName>
        <fullName evidence="3">Uncharacterized protein</fullName>
    </submittedName>
</protein>
<feature type="transmembrane region" description="Helical" evidence="2">
    <location>
        <begin position="214"/>
        <end position="236"/>
    </location>
</feature>
<evidence type="ECO:0000256" key="1">
    <source>
        <dbReference type="SAM" id="Coils"/>
    </source>
</evidence>
<dbReference type="GeneID" id="11138644"/>
<dbReference type="InParanoid" id="G0EH91"/>
<name>G0EH91_PYRF1</name>
<feature type="transmembrane region" description="Helical" evidence="2">
    <location>
        <begin position="78"/>
        <end position="101"/>
    </location>
</feature>
<keyword evidence="2" id="KW-0472">Membrane</keyword>
<keyword evidence="2" id="KW-0812">Transmembrane</keyword>
<dbReference type="RefSeq" id="WP_014026992.1">
    <property type="nucleotide sequence ID" value="NC_015931.1"/>
</dbReference>
<sequence>MKYRRTLASIYAFVSLTLYLYVYPLVSDELTSLAIAAAVGWAAAYTAYTVPRYSGIIFSLAAIAAMLSLASASPAHWLYIALSDFIVLLSYVMLTLALLAAGVSIRRYIGIIAASTGLLAGATLHAPYGHLAAIGLLAMYAALSGSVSRTLIALLFEEYTRFSLSMCIASMGIVKCFDGFTEVPTRPIKPLVDALLEPIGKMSPEVIQVLYKPLSFFVLTFAGAMLVYGVTAAVASSVERRLARWTPEAAAITKHSIILSSALSLLSYFTALNLFVTSSWLLSCNFRTPFIPTFIIAASIATTSILVKLLHYISSIRSLSEEKNSLIESIDALRQDVIRLLNESRTSRVTPRNTSEKLKALLEKLDNLKARVVKAGLLELPNLERLLTEFEAEYRDIGNSIVASLEHTLSAIHDSCRMLSRWASEHSLPKDCHEAPLDIRGRDAHRAIIEVERAAQKLLEYIELLLDEIEVEAEEAKIEAKELLELRKLVESIDFSDPETLRNQTREFILKASSILGRVYTRQA</sequence>
<feature type="transmembrane region" description="Helical" evidence="2">
    <location>
        <begin position="30"/>
        <end position="48"/>
    </location>
</feature>
<organism evidence="3 4">
    <name type="scientific">Pyrolobus fumarii (strain DSM 11204 / 1A)</name>
    <dbReference type="NCBI Taxonomy" id="694429"/>
    <lineage>
        <taxon>Archaea</taxon>
        <taxon>Thermoproteota</taxon>
        <taxon>Thermoprotei</taxon>
        <taxon>Desulfurococcales</taxon>
        <taxon>Pyrodictiaceae</taxon>
        <taxon>Pyrolobus</taxon>
    </lineage>
</organism>
<feature type="transmembrane region" description="Helical" evidence="2">
    <location>
        <begin position="257"/>
        <end position="282"/>
    </location>
</feature>
<dbReference type="AlphaFoldDB" id="G0EH91"/>
<feature type="transmembrane region" description="Helical" evidence="2">
    <location>
        <begin position="294"/>
        <end position="313"/>
    </location>
</feature>
<dbReference type="EMBL" id="CP002838">
    <property type="protein sequence ID" value="AEM39315.1"/>
    <property type="molecule type" value="Genomic_DNA"/>
</dbReference>
<feature type="transmembrane region" description="Helical" evidence="2">
    <location>
        <begin position="55"/>
        <end position="72"/>
    </location>
</feature>